<keyword evidence="2" id="KW-0808">Transferase</keyword>
<dbReference type="Gene3D" id="3.40.630.30">
    <property type="match status" value="1"/>
</dbReference>
<dbReference type="Pfam" id="PF00583">
    <property type="entry name" value="Acetyltransf_1"/>
    <property type="match status" value="1"/>
</dbReference>
<dbReference type="Proteomes" id="UP000600547">
    <property type="component" value="Unassembled WGS sequence"/>
</dbReference>
<evidence type="ECO:0000313" key="2">
    <source>
        <dbReference type="EMBL" id="GGM30754.1"/>
    </source>
</evidence>
<dbReference type="PROSITE" id="PS51186">
    <property type="entry name" value="GNAT"/>
    <property type="match status" value="1"/>
</dbReference>
<accession>A0A8H9GJY4</accession>
<dbReference type="RefSeq" id="WP_110830539.1">
    <property type="nucleotide sequence ID" value="NZ_BMQG01000001.1"/>
</dbReference>
<dbReference type="GO" id="GO:0016747">
    <property type="term" value="F:acyltransferase activity, transferring groups other than amino-acyl groups"/>
    <property type="evidence" value="ECO:0007669"/>
    <property type="project" value="InterPro"/>
</dbReference>
<evidence type="ECO:0000313" key="3">
    <source>
        <dbReference type="Proteomes" id="UP000600547"/>
    </source>
</evidence>
<dbReference type="SUPFAM" id="SSF55729">
    <property type="entry name" value="Acyl-CoA N-acyltransferases (Nat)"/>
    <property type="match status" value="1"/>
</dbReference>
<reference evidence="3" key="1">
    <citation type="journal article" date="2019" name="Int. J. Syst. Evol. Microbiol.">
        <title>The Global Catalogue of Microorganisms (GCM) 10K type strain sequencing project: providing services to taxonomists for standard genome sequencing and annotation.</title>
        <authorList>
            <consortium name="The Broad Institute Genomics Platform"/>
            <consortium name="The Broad Institute Genome Sequencing Center for Infectious Disease"/>
            <person name="Wu L."/>
            <person name="Ma J."/>
        </authorList>
    </citation>
    <scope>NUCLEOTIDE SEQUENCE [LARGE SCALE GENOMIC DNA]</scope>
    <source>
        <strain evidence="3">JCM 31047</strain>
    </source>
</reference>
<comment type="caution">
    <text evidence="2">The sequence shown here is derived from an EMBL/GenBank/DDBJ whole genome shotgun (WGS) entry which is preliminary data.</text>
</comment>
<name>A0A8H9GJY4_9DEIO</name>
<evidence type="ECO:0000259" key="1">
    <source>
        <dbReference type="PROSITE" id="PS51186"/>
    </source>
</evidence>
<dbReference type="InterPro" id="IPR016181">
    <property type="entry name" value="Acyl_CoA_acyltransferase"/>
</dbReference>
<feature type="domain" description="N-acetyltransferase" evidence="1">
    <location>
        <begin position="119"/>
        <end position="270"/>
    </location>
</feature>
<dbReference type="InterPro" id="IPR000182">
    <property type="entry name" value="GNAT_dom"/>
</dbReference>
<gene>
    <name evidence="2" type="ORF">GCM10008956_03570</name>
</gene>
<protein>
    <submittedName>
        <fullName evidence="2">N-acetyltransferase</fullName>
    </submittedName>
</protein>
<dbReference type="AlphaFoldDB" id="A0A8H9GJY4"/>
<organism evidence="2 3">
    <name type="scientific">Deinococcus arenae</name>
    <dbReference type="NCBI Taxonomy" id="1452751"/>
    <lineage>
        <taxon>Bacteria</taxon>
        <taxon>Thermotogati</taxon>
        <taxon>Deinococcota</taxon>
        <taxon>Deinococci</taxon>
        <taxon>Deinococcales</taxon>
        <taxon>Deinococcaceae</taxon>
        <taxon>Deinococcus</taxon>
    </lineage>
</organism>
<sequence>MTRSLAYFTDLALRRQEGSLVARGPAYAVVRSPANPTFWWGNFLLMPALPAPGDRPDWEAAFTQEYPHAAHRVFGVDVPGPALEGAAADEFRAAGYDVRADTVLTAGRTHAPRRLNRDATMRVLDGDADWSAALRLREAVNAADPHAHEPAGYRVFAERKLAAYRAAQAAGHGAVLGAFDDRGHMLSGLGIFDAGDGVARYQSVETHPDARSRGLAGTLVHRAGEWARGELGTRTLVIVADPDYHAQRLYESVGFTPTEMQIALERRPQE</sequence>
<keyword evidence="3" id="KW-1185">Reference proteome</keyword>
<dbReference type="EMBL" id="BMQG01000001">
    <property type="protein sequence ID" value="GGM30754.1"/>
    <property type="molecule type" value="Genomic_DNA"/>
</dbReference>
<proteinExistence type="predicted"/>